<protein>
    <submittedName>
        <fullName evidence="8">ABC transporter permease</fullName>
    </submittedName>
</protein>
<feature type="compositionally biased region" description="Polar residues" evidence="6">
    <location>
        <begin position="1"/>
        <end position="29"/>
    </location>
</feature>
<feature type="transmembrane region" description="Helical" evidence="7">
    <location>
        <begin position="237"/>
        <end position="255"/>
    </location>
</feature>
<feature type="transmembrane region" description="Helical" evidence="7">
    <location>
        <begin position="290"/>
        <end position="311"/>
    </location>
</feature>
<dbReference type="PANTHER" id="PTHR43370:SF1">
    <property type="entry name" value="GUANOSINE ABC TRANSPORTER PERMEASE PROTEIN NUPQ"/>
    <property type="match status" value="1"/>
</dbReference>
<gene>
    <name evidence="8" type="ORF">GCM10011399_04330</name>
</gene>
<dbReference type="Pfam" id="PF02653">
    <property type="entry name" value="BPD_transp_2"/>
    <property type="match status" value="1"/>
</dbReference>
<feature type="transmembrane region" description="Helical" evidence="7">
    <location>
        <begin position="421"/>
        <end position="439"/>
    </location>
</feature>
<dbReference type="GO" id="GO:0022857">
    <property type="term" value="F:transmembrane transporter activity"/>
    <property type="evidence" value="ECO:0007669"/>
    <property type="project" value="InterPro"/>
</dbReference>
<dbReference type="GO" id="GO:0005886">
    <property type="term" value="C:plasma membrane"/>
    <property type="evidence" value="ECO:0007669"/>
    <property type="project" value="UniProtKB-SubCell"/>
</dbReference>
<keyword evidence="2" id="KW-1003">Cell membrane</keyword>
<dbReference type="InterPro" id="IPR001851">
    <property type="entry name" value="ABC_transp_permease"/>
</dbReference>
<dbReference type="AlphaFoldDB" id="A0A917EUF0"/>
<feature type="transmembrane region" description="Helical" evidence="7">
    <location>
        <begin position="181"/>
        <end position="203"/>
    </location>
</feature>
<keyword evidence="3 7" id="KW-0812">Transmembrane</keyword>
<accession>A0A917EUF0</accession>
<dbReference type="Proteomes" id="UP000598775">
    <property type="component" value="Unassembled WGS sequence"/>
</dbReference>
<evidence type="ECO:0000256" key="2">
    <source>
        <dbReference type="ARBA" id="ARBA00022475"/>
    </source>
</evidence>
<feature type="region of interest" description="Disordered" evidence="6">
    <location>
        <begin position="1"/>
        <end position="40"/>
    </location>
</feature>
<comment type="caution">
    <text evidence="8">The sequence shown here is derived from an EMBL/GenBank/DDBJ whole genome shotgun (WGS) entry which is preliminary data.</text>
</comment>
<evidence type="ECO:0000256" key="3">
    <source>
        <dbReference type="ARBA" id="ARBA00022692"/>
    </source>
</evidence>
<organism evidence="8 9">
    <name type="scientific">Subtercola lobariae</name>
    <dbReference type="NCBI Taxonomy" id="1588641"/>
    <lineage>
        <taxon>Bacteria</taxon>
        <taxon>Bacillati</taxon>
        <taxon>Actinomycetota</taxon>
        <taxon>Actinomycetes</taxon>
        <taxon>Micrococcales</taxon>
        <taxon>Microbacteriaceae</taxon>
        <taxon>Subtercola</taxon>
    </lineage>
</organism>
<feature type="transmembrane region" description="Helical" evidence="7">
    <location>
        <begin position="90"/>
        <end position="112"/>
    </location>
</feature>
<proteinExistence type="predicted"/>
<keyword evidence="5 7" id="KW-0472">Membrane</keyword>
<feature type="transmembrane region" description="Helical" evidence="7">
    <location>
        <begin position="154"/>
        <end position="174"/>
    </location>
</feature>
<dbReference type="RefSeq" id="WP_188672950.1">
    <property type="nucleotide sequence ID" value="NZ_BMGP01000001.1"/>
</dbReference>
<feature type="transmembrane region" description="Helical" evidence="7">
    <location>
        <begin position="395"/>
        <end position="415"/>
    </location>
</feature>
<feature type="transmembrane region" description="Helical" evidence="7">
    <location>
        <begin position="209"/>
        <end position="230"/>
    </location>
</feature>
<evidence type="ECO:0000256" key="4">
    <source>
        <dbReference type="ARBA" id="ARBA00022989"/>
    </source>
</evidence>
<dbReference type="PANTHER" id="PTHR43370">
    <property type="entry name" value="SUGAR ABC TRANSPORTER INTEGRAL MEMBRANE PROTEIN-RELATED"/>
    <property type="match status" value="1"/>
</dbReference>
<evidence type="ECO:0000256" key="7">
    <source>
        <dbReference type="SAM" id="Phobius"/>
    </source>
</evidence>
<evidence type="ECO:0000313" key="9">
    <source>
        <dbReference type="Proteomes" id="UP000598775"/>
    </source>
</evidence>
<name>A0A917EUF0_9MICO</name>
<dbReference type="EMBL" id="BMGP01000001">
    <property type="protein sequence ID" value="GGF13571.1"/>
    <property type="molecule type" value="Genomic_DNA"/>
</dbReference>
<feature type="transmembrane region" description="Helical" evidence="7">
    <location>
        <begin position="124"/>
        <end position="142"/>
    </location>
</feature>
<evidence type="ECO:0000256" key="5">
    <source>
        <dbReference type="ARBA" id="ARBA00023136"/>
    </source>
</evidence>
<evidence type="ECO:0000256" key="6">
    <source>
        <dbReference type="SAM" id="MobiDB-lite"/>
    </source>
</evidence>
<reference evidence="8 9" key="1">
    <citation type="journal article" date="2014" name="Int. J. Syst. Evol. Microbiol.">
        <title>Complete genome sequence of Corynebacterium casei LMG S-19264T (=DSM 44701T), isolated from a smear-ripened cheese.</title>
        <authorList>
            <consortium name="US DOE Joint Genome Institute (JGI-PGF)"/>
            <person name="Walter F."/>
            <person name="Albersmeier A."/>
            <person name="Kalinowski J."/>
            <person name="Ruckert C."/>
        </authorList>
    </citation>
    <scope>NUCLEOTIDE SEQUENCE [LARGE SCALE GENOMIC DNA]</scope>
    <source>
        <strain evidence="8 9">CGMCC 1.12976</strain>
    </source>
</reference>
<sequence>MSDLNSTGIDTGVPNVTQTLDSSGPPTATQHERPDSSNGLEKTVVTSWKAPIAFLAFTIIALVLFVILGRDGSSTFTLSADNDLIQLPDVTVPARVTGIVITVLLALLTVFAYLRVRSDRRVPLWASALLGVLFLIAFLTWVDAGASLPVQVPGLLVGTVSLSVPLIFGALGGVISERVGVVNVAIEGQLLGGAFVAAVVASITGQPLLGLGAAAIAGAAVSFVLAAFAIKYLVDQVIVGVVLNVLVIGLTNFLYSQVLSKNAELLNSPPRFDRINIPILSEIPIIGPTLFRQTIIVYLMYIAVAAVYFALFHTKWGLRVRAVGEHPQAADTVGINVNGTRFWNVLLAGAITGLGGAYFTLGSVGAFNKEMTAGAGYIALAAVIFGQWDPIRATLAALLFGFASNLQNALGIIGSPVPSEFMLMLPYLLTIFAVAGLVGRSRGPAASGRPYIKS</sequence>
<evidence type="ECO:0000313" key="8">
    <source>
        <dbReference type="EMBL" id="GGF13571.1"/>
    </source>
</evidence>
<keyword evidence="9" id="KW-1185">Reference proteome</keyword>
<evidence type="ECO:0000256" key="1">
    <source>
        <dbReference type="ARBA" id="ARBA00004651"/>
    </source>
</evidence>
<feature type="transmembrane region" description="Helical" evidence="7">
    <location>
        <begin position="371"/>
        <end position="388"/>
    </location>
</feature>
<feature type="transmembrane region" description="Helical" evidence="7">
    <location>
        <begin position="342"/>
        <end position="359"/>
    </location>
</feature>
<keyword evidence="4 7" id="KW-1133">Transmembrane helix</keyword>
<dbReference type="CDD" id="cd06580">
    <property type="entry name" value="TM_PBP1_transp_TpRbsC_like"/>
    <property type="match status" value="1"/>
</dbReference>
<feature type="transmembrane region" description="Helical" evidence="7">
    <location>
        <begin position="52"/>
        <end position="70"/>
    </location>
</feature>
<comment type="subcellular location">
    <subcellularLocation>
        <location evidence="1">Cell membrane</location>
        <topology evidence="1">Multi-pass membrane protein</topology>
    </subcellularLocation>
</comment>